<gene>
    <name evidence="1" type="ORF">sm9_1286</name>
</gene>
<dbReference type="Proteomes" id="UP000067738">
    <property type="component" value="Chromosome"/>
</dbReference>
<name>A0A0U3CGY5_9EURY</name>
<evidence type="ECO:0000313" key="2">
    <source>
        <dbReference type="Proteomes" id="UP000067738"/>
    </source>
</evidence>
<protein>
    <submittedName>
        <fullName evidence="1">Uncharacterized protein</fullName>
    </submittedName>
</protein>
<dbReference type="EMBL" id="CP011266">
    <property type="protein sequence ID" value="ALT69067.1"/>
    <property type="molecule type" value="Genomic_DNA"/>
</dbReference>
<dbReference type="KEGG" id="mmil:sm9_1286"/>
<dbReference type="OrthoDB" id="78054at2157"/>
<dbReference type="RefSeq" id="WP_058739327.1">
    <property type="nucleotide sequence ID" value="NZ_CP011266.1"/>
</dbReference>
<proteinExistence type="predicted"/>
<organism evidence="1 2">
    <name type="scientific">Methanobrevibacter millerae</name>
    <dbReference type="NCBI Taxonomy" id="230361"/>
    <lineage>
        <taxon>Archaea</taxon>
        <taxon>Methanobacteriati</taxon>
        <taxon>Methanobacteriota</taxon>
        <taxon>Methanomada group</taxon>
        <taxon>Methanobacteria</taxon>
        <taxon>Methanobacteriales</taxon>
        <taxon>Methanobacteriaceae</taxon>
        <taxon>Methanobrevibacter</taxon>
    </lineage>
</organism>
<dbReference type="GeneID" id="26736237"/>
<accession>A0A0U3CGY5</accession>
<keyword evidence="2" id="KW-1185">Reference proteome</keyword>
<dbReference type="PATRIC" id="fig|230361.4.peg.1330"/>
<reference evidence="1 2" key="1">
    <citation type="submission" date="2015-04" db="EMBL/GenBank/DDBJ databases">
        <title>The complete genome sequence of the rumen methanogen Methanobrevibacter millerae SM9.</title>
        <authorList>
            <person name="Leahy S.C."/>
            <person name="Kelly W.J."/>
            <person name="Pacheco D.M."/>
            <person name="Li D."/>
            <person name="Altermann E."/>
            <person name="Attwood G.T."/>
        </authorList>
    </citation>
    <scope>NUCLEOTIDE SEQUENCE [LARGE SCALE GENOMIC DNA]</scope>
    <source>
        <strain evidence="1 2">SM9</strain>
    </source>
</reference>
<dbReference type="AlphaFoldDB" id="A0A0U3CGY5"/>
<evidence type="ECO:0000313" key="1">
    <source>
        <dbReference type="EMBL" id="ALT69067.1"/>
    </source>
</evidence>
<sequence>MKINVKKTIIHTVTVSDEFPFYVEELNASDEMPTLLGLADEKYSFSEMNDEFFDFVSRKINDNGIYVRLIHVIEKQSNEDCITFEIETGSTRTTITTCDKGLGEVTDIGIKIHGDDITVGTTSFSKRPHFEKIDENQFLSMIADEMIDDLIFFD</sequence>